<feature type="compositionally biased region" description="Gly residues" evidence="1">
    <location>
        <begin position="292"/>
        <end position="328"/>
    </location>
</feature>
<gene>
    <name evidence="3" type="ORF">CI109_105508</name>
</gene>
<evidence type="ECO:0000256" key="1">
    <source>
        <dbReference type="SAM" id="MobiDB-lite"/>
    </source>
</evidence>
<feature type="region of interest" description="Disordered" evidence="1">
    <location>
        <begin position="283"/>
        <end position="328"/>
    </location>
</feature>
<dbReference type="KEGG" id="ksn:43587529"/>
<dbReference type="Proteomes" id="UP000322225">
    <property type="component" value="Chromosome 10"/>
</dbReference>
<reference evidence="3" key="1">
    <citation type="submission" date="2017-08" db="EMBL/GenBank/DDBJ databases">
        <authorList>
            <person name="Cuomo C."/>
            <person name="Billmyre B."/>
            <person name="Heitman J."/>
        </authorList>
    </citation>
    <scope>NUCLEOTIDE SEQUENCE</scope>
    <source>
        <strain evidence="3">CBS 12478</strain>
    </source>
</reference>
<keyword evidence="2" id="KW-0732">Signal</keyword>
<dbReference type="RefSeq" id="XP_031862264.1">
    <property type="nucleotide sequence ID" value="XM_032003406.1"/>
</dbReference>
<keyword evidence="4" id="KW-1185">Reference proteome</keyword>
<feature type="chain" id="PRO_5044328071" evidence="2">
    <location>
        <begin position="21"/>
        <end position="366"/>
    </location>
</feature>
<dbReference type="EMBL" id="CP144060">
    <property type="protein sequence ID" value="WWD21027.1"/>
    <property type="molecule type" value="Genomic_DNA"/>
</dbReference>
<sequence>MIPRIPILLSVLPLITSVLAQDVSPSPALPASRRLLPIPTAVALPASTRAAQIASFRERRMVPPPTADSVVKGCGDGDCGVSGGEAQPSSSRSLTVQIAAAAQPAQVSSPHTATPTPTLAPHLLKRCASGDCGGPGGESTLSASVVTTTIVSTTSVPCYITTYVTDSQTITSTVYSTQIITSTMTKEGTVYIIQYSPTPVLMSTLVESVVEVTNTWWSYWLTSGGSAYQITSKGEEKTITGPAESTWSTGGDVSSWTTSANVGGEGGVGTAWTHVTANNAVGATPSTSVPAGGWGNESGSSNAGGWGSGSSAGGSGIWSTGSGSGSGTGVGAAVNWNAATRRSGTVDSWAMGGMAVLVWTVTRLLL</sequence>
<accession>A0A5M6C2I6</accession>
<evidence type="ECO:0000313" key="4">
    <source>
        <dbReference type="Proteomes" id="UP000322225"/>
    </source>
</evidence>
<dbReference type="AlphaFoldDB" id="A0A5M6C2I6"/>
<feature type="signal peptide" evidence="2">
    <location>
        <begin position="1"/>
        <end position="20"/>
    </location>
</feature>
<name>A0A5M6C2I6_9TREE</name>
<dbReference type="GeneID" id="43587529"/>
<protein>
    <submittedName>
        <fullName evidence="3">Uncharacterized protein</fullName>
    </submittedName>
</protein>
<evidence type="ECO:0000256" key="2">
    <source>
        <dbReference type="SAM" id="SignalP"/>
    </source>
</evidence>
<proteinExistence type="predicted"/>
<evidence type="ECO:0000313" key="3">
    <source>
        <dbReference type="EMBL" id="WWD21027.1"/>
    </source>
</evidence>
<dbReference type="OrthoDB" id="2565116at2759"/>
<organism evidence="3 4">
    <name type="scientific">Kwoniella shandongensis</name>
    <dbReference type="NCBI Taxonomy" id="1734106"/>
    <lineage>
        <taxon>Eukaryota</taxon>
        <taxon>Fungi</taxon>
        <taxon>Dikarya</taxon>
        <taxon>Basidiomycota</taxon>
        <taxon>Agaricomycotina</taxon>
        <taxon>Tremellomycetes</taxon>
        <taxon>Tremellales</taxon>
        <taxon>Cryptococcaceae</taxon>
        <taxon>Kwoniella</taxon>
    </lineage>
</organism>
<reference evidence="3" key="2">
    <citation type="submission" date="2024-01" db="EMBL/GenBank/DDBJ databases">
        <title>Comparative genomics of Cryptococcus and Kwoniella reveals pathogenesis evolution and contrasting modes of karyotype evolution via chromosome fusion or intercentromeric recombination.</title>
        <authorList>
            <person name="Coelho M.A."/>
            <person name="David-Palma M."/>
            <person name="Shea T."/>
            <person name="Bowers K."/>
            <person name="McGinley-Smith S."/>
            <person name="Mohammad A.W."/>
            <person name="Gnirke A."/>
            <person name="Yurkov A.M."/>
            <person name="Nowrousian M."/>
            <person name="Sun S."/>
            <person name="Cuomo C.A."/>
            <person name="Heitman J."/>
        </authorList>
    </citation>
    <scope>NUCLEOTIDE SEQUENCE</scope>
    <source>
        <strain evidence="3">CBS 12478</strain>
    </source>
</reference>